<dbReference type="EMBL" id="CP002799">
    <property type="protein sequence ID" value="AEG50877.1"/>
    <property type="molecule type" value="Genomic_DNA"/>
</dbReference>
<dbReference type="HOGENOM" id="CLU_010194_2_1_5"/>
<dbReference type="Gene3D" id="3.40.50.720">
    <property type="entry name" value="NAD(P)-binding Rossmann-like Domain"/>
    <property type="match status" value="1"/>
</dbReference>
<evidence type="ECO:0000256" key="1">
    <source>
        <dbReference type="ARBA" id="ARBA00006484"/>
    </source>
</evidence>
<accession>F6F365</accession>
<gene>
    <name evidence="4" type="ORF">Sphch_3272</name>
</gene>
<dbReference type="PANTHER" id="PTHR43391">
    <property type="entry name" value="RETINOL DEHYDROGENASE-RELATED"/>
    <property type="match status" value="1"/>
</dbReference>
<dbReference type="KEGG" id="sch:Sphch_3272"/>
<dbReference type="PRINTS" id="PR00080">
    <property type="entry name" value="SDRFAMILY"/>
</dbReference>
<name>F6F365_SPHCR</name>
<dbReference type="CDD" id="cd05233">
    <property type="entry name" value="SDR_c"/>
    <property type="match status" value="1"/>
</dbReference>
<dbReference type="PROSITE" id="PS00061">
    <property type="entry name" value="ADH_SHORT"/>
    <property type="match status" value="1"/>
</dbReference>
<dbReference type="STRING" id="690566.Sphch_3272"/>
<evidence type="ECO:0000313" key="5">
    <source>
        <dbReference type="Proteomes" id="UP000007150"/>
    </source>
</evidence>
<protein>
    <submittedName>
        <fullName evidence="4">Short-chain dehydrogenase/reductase SDR</fullName>
    </submittedName>
</protein>
<dbReference type="InterPro" id="IPR020904">
    <property type="entry name" value="Sc_DH/Rdtase_CS"/>
</dbReference>
<dbReference type="InterPro" id="IPR036291">
    <property type="entry name" value="NAD(P)-bd_dom_sf"/>
</dbReference>
<organism evidence="4 5">
    <name type="scientific">Sphingobium chlorophenolicum L-1</name>
    <dbReference type="NCBI Taxonomy" id="690566"/>
    <lineage>
        <taxon>Bacteria</taxon>
        <taxon>Pseudomonadati</taxon>
        <taxon>Pseudomonadota</taxon>
        <taxon>Alphaproteobacteria</taxon>
        <taxon>Sphingomonadales</taxon>
        <taxon>Sphingomonadaceae</taxon>
        <taxon>Sphingobium</taxon>
    </lineage>
</organism>
<reference evidence="4 5" key="1">
    <citation type="submission" date="2011-05" db="EMBL/GenBank/DDBJ databases">
        <title>Complete sequence of chromosome 2 of Sphingobium chlorophenolicum L-1.</title>
        <authorList>
            <consortium name="US DOE Joint Genome Institute"/>
            <person name="Lucas S."/>
            <person name="Han J."/>
            <person name="Lapidus A."/>
            <person name="Cheng J.-F."/>
            <person name="Goodwin L."/>
            <person name="Pitluck S."/>
            <person name="Peters L."/>
            <person name="Daligault H."/>
            <person name="Han C."/>
            <person name="Tapia R."/>
            <person name="Land M."/>
            <person name="Hauser L."/>
            <person name="Kyrpides N."/>
            <person name="Ivanova N."/>
            <person name="Pagani I."/>
            <person name="Turner P."/>
            <person name="Copley S."/>
            <person name="Woyke T."/>
        </authorList>
    </citation>
    <scope>NUCLEOTIDE SEQUENCE [LARGE SCALE GENOMIC DNA]</scope>
    <source>
        <strain evidence="4 5">L-1</strain>
    </source>
</reference>
<keyword evidence="5" id="KW-1185">Reference proteome</keyword>
<dbReference type="PRINTS" id="PR00081">
    <property type="entry name" value="GDHRDH"/>
</dbReference>
<dbReference type="AlphaFoldDB" id="F6F365"/>
<dbReference type="GO" id="GO:0016491">
    <property type="term" value="F:oxidoreductase activity"/>
    <property type="evidence" value="ECO:0007669"/>
    <property type="project" value="UniProtKB-KW"/>
</dbReference>
<dbReference type="PANTHER" id="PTHR43391:SF26">
    <property type="entry name" value="BLL7251 PROTEIN"/>
    <property type="match status" value="1"/>
</dbReference>
<dbReference type="RefSeq" id="WP_013849107.1">
    <property type="nucleotide sequence ID" value="NC_015594.1"/>
</dbReference>
<evidence type="ECO:0000313" key="4">
    <source>
        <dbReference type="EMBL" id="AEG50877.1"/>
    </source>
</evidence>
<evidence type="ECO:0000256" key="3">
    <source>
        <dbReference type="RuleBase" id="RU000363"/>
    </source>
</evidence>
<dbReference type="Proteomes" id="UP000007150">
    <property type="component" value="Chromosome 2"/>
</dbReference>
<proteinExistence type="inferred from homology"/>
<sequence>MKNFSNRVAVVTGGASGIGFGLAERFLAEGMKVVLGDIEAAALDKAVGALSENGEVLGVQTDVSDFRSLQSLADATVARFGAVHLLCNNAGVGGHQRFSTTSLETWKWTLNVDLWGVINGCRIFAPILREQDEAHILNTSSMAAIMHPPFLQPYNVAKTAVVALSSGLRQEFQEEGAPIGVSVLYPFFTQTRIADDERNLPASMKGREEADPTLAALREEVRAGLATGQTPAEVAEAVMAGIRADRLHIFPHPQSIALVEEAANRLVTDAKAS</sequence>
<dbReference type="Pfam" id="PF00106">
    <property type="entry name" value="adh_short"/>
    <property type="match status" value="1"/>
</dbReference>
<keyword evidence="2" id="KW-0560">Oxidoreductase</keyword>
<dbReference type="InterPro" id="IPR002347">
    <property type="entry name" value="SDR_fam"/>
</dbReference>
<comment type="similarity">
    <text evidence="1 3">Belongs to the short-chain dehydrogenases/reductases (SDR) family.</text>
</comment>
<evidence type="ECO:0000256" key="2">
    <source>
        <dbReference type="ARBA" id="ARBA00023002"/>
    </source>
</evidence>
<dbReference type="SUPFAM" id="SSF51735">
    <property type="entry name" value="NAD(P)-binding Rossmann-fold domains"/>
    <property type="match status" value="1"/>
</dbReference>